<reference evidence="7" key="1">
    <citation type="submission" date="2019-06" db="EMBL/GenBank/DDBJ databases">
        <title>Complete genome sequence of Methylogaea oryzae strain JCM16910.</title>
        <authorList>
            <person name="Asakawa S."/>
        </authorList>
    </citation>
    <scope>NUCLEOTIDE SEQUENCE</scope>
    <source>
        <strain evidence="7">E10</strain>
    </source>
</reference>
<feature type="transmembrane region" description="Helical" evidence="6">
    <location>
        <begin position="300"/>
        <end position="322"/>
    </location>
</feature>
<evidence type="ECO:0000313" key="8">
    <source>
        <dbReference type="Proteomes" id="UP000824988"/>
    </source>
</evidence>
<name>A0A8D4VQD3_9GAMM</name>
<evidence type="ECO:0000256" key="6">
    <source>
        <dbReference type="SAM" id="Phobius"/>
    </source>
</evidence>
<feature type="transmembrane region" description="Helical" evidence="6">
    <location>
        <begin position="267"/>
        <end position="288"/>
    </location>
</feature>
<evidence type="ECO:0000256" key="2">
    <source>
        <dbReference type="ARBA" id="ARBA00009773"/>
    </source>
</evidence>
<proteinExistence type="inferred from homology"/>
<evidence type="ECO:0000256" key="4">
    <source>
        <dbReference type="ARBA" id="ARBA00022989"/>
    </source>
</evidence>
<keyword evidence="3 6" id="KW-0812">Transmembrane</keyword>
<dbReference type="InterPro" id="IPR002549">
    <property type="entry name" value="AI-2E-like"/>
</dbReference>
<evidence type="ECO:0000256" key="3">
    <source>
        <dbReference type="ARBA" id="ARBA00022692"/>
    </source>
</evidence>
<dbReference type="AlphaFoldDB" id="A0A8D4VQD3"/>
<evidence type="ECO:0000256" key="1">
    <source>
        <dbReference type="ARBA" id="ARBA00004141"/>
    </source>
</evidence>
<comment type="subcellular location">
    <subcellularLocation>
        <location evidence="1">Membrane</location>
        <topology evidence="1">Multi-pass membrane protein</topology>
    </subcellularLocation>
</comment>
<dbReference type="GO" id="GO:0016020">
    <property type="term" value="C:membrane"/>
    <property type="evidence" value="ECO:0007669"/>
    <property type="project" value="UniProtKB-SubCell"/>
</dbReference>
<feature type="transmembrane region" description="Helical" evidence="6">
    <location>
        <begin position="207"/>
        <end position="228"/>
    </location>
</feature>
<feature type="transmembrane region" description="Helical" evidence="6">
    <location>
        <begin position="7"/>
        <end position="26"/>
    </location>
</feature>
<dbReference type="PANTHER" id="PTHR21716">
    <property type="entry name" value="TRANSMEMBRANE PROTEIN"/>
    <property type="match status" value="1"/>
</dbReference>
<evidence type="ECO:0000256" key="5">
    <source>
        <dbReference type="ARBA" id="ARBA00023136"/>
    </source>
</evidence>
<keyword evidence="4 6" id="KW-1133">Transmembrane helix</keyword>
<feature type="transmembrane region" description="Helical" evidence="6">
    <location>
        <begin position="152"/>
        <end position="170"/>
    </location>
</feature>
<sequence length="347" mass="36690">MQNQENLWARAVGGALVVTLGLWLLHSFLSPLAWAVVLAVATWQPYRWLENRLEKGAAALFTAVMAVLVLAPISYGLLLVGREAQSLSHLLLEAQAHGVAAPDWLPKLPLIGDWATSTWSDYLGDGATVNETLQELHIASLLGYTKALASQVMHRLVAVFVTLLALFFLYRHGDGLARQVRRCGEALFGTVGERYVLHAAVAVRGTVNGLVLVGLGVGLLLGLGYAAAGLQHPAILAVVTGVMAMIPFAAKLVFGAAALVLCAQGSLAAGLGLLGFGLAVVFAADNYIRPTLIGNALRLPFLWTLLGIFGGLENLGLIGLFLGPTVMAIAMSIWRDWADETAQAAAD</sequence>
<feature type="transmembrane region" description="Helical" evidence="6">
    <location>
        <begin position="234"/>
        <end position="260"/>
    </location>
</feature>
<dbReference type="KEGG" id="moz:MoryE10_20300"/>
<dbReference type="PANTHER" id="PTHR21716:SF61">
    <property type="entry name" value="BLR8064 PROTEIN"/>
    <property type="match status" value="1"/>
</dbReference>
<accession>A0A8D4VQD3</accession>
<keyword evidence="8" id="KW-1185">Reference proteome</keyword>
<feature type="transmembrane region" description="Helical" evidence="6">
    <location>
        <begin position="56"/>
        <end position="78"/>
    </location>
</feature>
<dbReference type="RefSeq" id="WP_221046977.1">
    <property type="nucleotide sequence ID" value="NZ_AP019782.1"/>
</dbReference>
<dbReference type="Pfam" id="PF01594">
    <property type="entry name" value="AI-2E_transport"/>
    <property type="match status" value="1"/>
</dbReference>
<keyword evidence="5 6" id="KW-0472">Membrane</keyword>
<comment type="similarity">
    <text evidence="2">Belongs to the autoinducer-2 exporter (AI-2E) (TC 2.A.86) family.</text>
</comment>
<gene>
    <name evidence="7" type="ORF">MoryE10_20300</name>
</gene>
<evidence type="ECO:0000313" key="7">
    <source>
        <dbReference type="EMBL" id="BBL71424.1"/>
    </source>
</evidence>
<dbReference type="Proteomes" id="UP000824988">
    <property type="component" value="Chromosome"/>
</dbReference>
<organism evidence="7 8">
    <name type="scientific">Methylogaea oryzae</name>
    <dbReference type="NCBI Taxonomy" id="1295382"/>
    <lineage>
        <taxon>Bacteria</taxon>
        <taxon>Pseudomonadati</taxon>
        <taxon>Pseudomonadota</taxon>
        <taxon>Gammaproteobacteria</taxon>
        <taxon>Methylococcales</taxon>
        <taxon>Methylococcaceae</taxon>
        <taxon>Methylogaea</taxon>
    </lineage>
</organism>
<protein>
    <submittedName>
        <fullName evidence="7">AI-2E family transporter</fullName>
    </submittedName>
</protein>
<dbReference type="EMBL" id="AP019782">
    <property type="protein sequence ID" value="BBL71424.1"/>
    <property type="molecule type" value="Genomic_DNA"/>
</dbReference>